<dbReference type="GO" id="GO:0005789">
    <property type="term" value="C:endoplasmic reticulum membrane"/>
    <property type="evidence" value="ECO:0007669"/>
    <property type="project" value="UniProtKB-SubCell"/>
</dbReference>
<evidence type="ECO:0000313" key="13">
    <source>
        <dbReference type="Proteomes" id="UP000053611"/>
    </source>
</evidence>
<gene>
    <name evidence="12" type="ORF">CC85DRAFT_253695</name>
</gene>
<feature type="domain" description="3-oxo-5-alpha-steroid 4-dehydrogenase C-terminal" evidence="11">
    <location>
        <begin position="154"/>
        <end position="307"/>
    </location>
</feature>
<dbReference type="PROSITE" id="PS50244">
    <property type="entry name" value="S5A_REDUCTASE"/>
    <property type="match status" value="1"/>
</dbReference>
<keyword evidence="3" id="KW-0444">Lipid biosynthesis</keyword>
<dbReference type="RefSeq" id="XP_018283045.1">
    <property type="nucleotide sequence ID" value="XM_018420621.1"/>
</dbReference>
<dbReference type="OrthoDB" id="540503at2759"/>
<dbReference type="STRING" id="879819.A0A0J1BEK2"/>
<evidence type="ECO:0000313" key="12">
    <source>
        <dbReference type="EMBL" id="KLT46554.1"/>
    </source>
</evidence>
<keyword evidence="6 10" id="KW-1133">Transmembrane helix</keyword>
<keyword evidence="7" id="KW-0560">Oxidoreductase</keyword>
<organism evidence="12 13">
    <name type="scientific">Cutaneotrichosporon oleaginosum</name>
    <dbReference type="NCBI Taxonomy" id="879819"/>
    <lineage>
        <taxon>Eukaryota</taxon>
        <taxon>Fungi</taxon>
        <taxon>Dikarya</taxon>
        <taxon>Basidiomycota</taxon>
        <taxon>Agaricomycotina</taxon>
        <taxon>Tremellomycetes</taxon>
        <taxon>Trichosporonales</taxon>
        <taxon>Trichosporonaceae</taxon>
        <taxon>Cutaneotrichosporon</taxon>
    </lineage>
</organism>
<dbReference type="InterPro" id="IPR029071">
    <property type="entry name" value="Ubiquitin-like_domsf"/>
</dbReference>
<dbReference type="Pfam" id="PF02544">
    <property type="entry name" value="Steroid_dh"/>
    <property type="match status" value="1"/>
</dbReference>
<proteinExistence type="inferred from homology"/>
<dbReference type="CDD" id="cd01801">
    <property type="entry name" value="Ubl_TECR_like"/>
    <property type="match status" value="1"/>
</dbReference>
<keyword evidence="4 10" id="KW-0812">Transmembrane</keyword>
<dbReference type="GO" id="GO:0016627">
    <property type="term" value="F:oxidoreductase activity, acting on the CH-CH group of donors"/>
    <property type="evidence" value="ECO:0007669"/>
    <property type="project" value="InterPro"/>
</dbReference>
<dbReference type="Gene3D" id="3.10.20.90">
    <property type="entry name" value="Phosphatidylinositol 3-kinase Catalytic Subunit, Chain A, domain 1"/>
    <property type="match status" value="1"/>
</dbReference>
<dbReference type="SUPFAM" id="SSF54236">
    <property type="entry name" value="Ubiquitin-like"/>
    <property type="match status" value="1"/>
</dbReference>
<evidence type="ECO:0000256" key="4">
    <source>
        <dbReference type="ARBA" id="ARBA00022692"/>
    </source>
</evidence>
<dbReference type="GO" id="GO:0042761">
    <property type="term" value="P:very long-chain fatty acid biosynthetic process"/>
    <property type="evidence" value="ECO:0007669"/>
    <property type="project" value="TreeGrafter"/>
</dbReference>
<keyword evidence="13" id="KW-1185">Reference proteome</keyword>
<keyword evidence="8" id="KW-0443">Lipid metabolism</keyword>
<feature type="transmembrane region" description="Helical" evidence="10">
    <location>
        <begin position="265"/>
        <end position="283"/>
    </location>
</feature>
<feature type="transmembrane region" description="Helical" evidence="10">
    <location>
        <begin position="239"/>
        <end position="259"/>
    </location>
</feature>
<comment type="subcellular location">
    <subcellularLocation>
        <location evidence="1">Endoplasmic reticulum membrane</location>
        <topology evidence="1">Multi-pass membrane protein</topology>
    </subcellularLocation>
</comment>
<dbReference type="PANTHER" id="PTHR10556:SF28">
    <property type="entry name" value="VERY-LONG-CHAIN ENOYL-COA REDUCTASE"/>
    <property type="match status" value="1"/>
</dbReference>
<evidence type="ECO:0000256" key="2">
    <source>
        <dbReference type="ARBA" id="ARBA00007742"/>
    </source>
</evidence>
<evidence type="ECO:0000256" key="5">
    <source>
        <dbReference type="ARBA" id="ARBA00022857"/>
    </source>
</evidence>
<evidence type="ECO:0000256" key="1">
    <source>
        <dbReference type="ARBA" id="ARBA00004477"/>
    </source>
</evidence>
<dbReference type="EMBL" id="KQ087177">
    <property type="protein sequence ID" value="KLT46554.1"/>
    <property type="molecule type" value="Genomic_DNA"/>
</dbReference>
<evidence type="ECO:0000256" key="6">
    <source>
        <dbReference type="ARBA" id="ARBA00022989"/>
    </source>
</evidence>
<feature type="transmembrane region" description="Helical" evidence="10">
    <location>
        <begin position="158"/>
        <end position="179"/>
    </location>
</feature>
<protein>
    <recommendedName>
        <fullName evidence="11">3-oxo-5-alpha-steroid 4-dehydrogenase C-terminal domain-containing protein</fullName>
    </recommendedName>
</protein>
<dbReference type="GeneID" id="28981224"/>
<evidence type="ECO:0000256" key="7">
    <source>
        <dbReference type="ARBA" id="ARBA00023002"/>
    </source>
</evidence>
<accession>A0A0J1BEK2</accession>
<evidence type="ECO:0000256" key="3">
    <source>
        <dbReference type="ARBA" id="ARBA00022516"/>
    </source>
</evidence>
<dbReference type="PANTHER" id="PTHR10556">
    <property type="entry name" value="3-OXO-5-ALPHA-STEROID 4-DEHYDROGENASE"/>
    <property type="match status" value="1"/>
</dbReference>
<dbReference type="AlphaFoldDB" id="A0A0J1BEK2"/>
<evidence type="ECO:0000256" key="8">
    <source>
        <dbReference type="ARBA" id="ARBA00023098"/>
    </source>
</evidence>
<evidence type="ECO:0000256" key="10">
    <source>
        <dbReference type="SAM" id="Phobius"/>
    </source>
</evidence>
<dbReference type="InterPro" id="IPR039357">
    <property type="entry name" value="SRD5A/TECR"/>
</dbReference>
<reference evidence="12 13" key="1">
    <citation type="submission" date="2015-03" db="EMBL/GenBank/DDBJ databases">
        <title>Genomics and transcriptomics of the oil-accumulating basidiomycete yeast T. oleaginosus allow insights into substrate utilization and the diverse evolutionary trajectories of mating systems in fungi.</title>
        <authorList>
            <consortium name="DOE Joint Genome Institute"/>
            <person name="Kourist R."/>
            <person name="Kracht O."/>
            <person name="Bracharz F."/>
            <person name="Lipzen A."/>
            <person name="Nolan M."/>
            <person name="Ohm R."/>
            <person name="Grigoriev I."/>
            <person name="Sun S."/>
            <person name="Heitman J."/>
            <person name="Bruck T."/>
            <person name="Nowrousian M."/>
        </authorList>
    </citation>
    <scope>NUCLEOTIDE SEQUENCE [LARGE SCALE GENOMIC DNA]</scope>
    <source>
        <strain evidence="12 13">IBC0246</strain>
    </source>
</reference>
<keyword evidence="9 10" id="KW-0472">Membrane</keyword>
<comment type="similarity">
    <text evidence="2">Belongs to the steroid 5-alpha reductase family.</text>
</comment>
<dbReference type="Proteomes" id="UP000053611">
    <property type="component" value="Unassembled WGS sequence"/>
</dbReference>
<sequence>MKVSVSTKGKPTITLDFPGKTPAQVTVRDVKAGVANKFPQFYPTRQRLGLPTAAEKKPTPLTDERKSLADYGVADGDALRLKDLGPQVGYRWLYIWEYAGPIFINPLLLVLSRKIYGDFEPSSLQLTVRNLLVLHFVKRELESIFVHKFSRPSVPLSFVFRNCAYYWGITGVLIGLTLYRPAYGAEALKNSLLNSPNWIRFWTGFILLNEALNLNTHLHQATLRVAPGEPRKYPTGFGFQWIVCANYFFETMGVLGMVIMTGGDIGSIVYISIASYFMSTWAVGKYRRYKKEQDPKVFPGKRWIVYPPFL</sequence>
<evidence type="ECO:0000256" key="9">
    <source>
        <dbReference type="ARBA" id="ARBA00023136"/>
    </source>
</evidence>
<evidence type="ECO:0000259" key="11">
    <source>
        <dbReference type="Pfam" id="PF02544"/>
    </source>
</evidence>
<dbReference type="InterPro" id="IPR001104">
    <property type="entry name" value="3-oxo-5_a-steroid_4-DH_C"/>
</dbReference>
<keyword evidence="5" id="KW-0521">NADP</keyword>
<name>A0A0J1BEK2_9TREE</name>